<dbReference type="Pfam" id="PF22493">
    <property type="entry name" value="PUF_NOP9"/>
    <property type="match status" value="1"/>
</dbReference>
<sequence length="588" mass="68659">MSENAERSMNKRKRKKSFLKNARKYAKKGHFGCGSQLESDTYQYFVKIMEVYREGFDNDDDKRVFVNNVFQQTEEQEIQCCCNQIGCRVIEMLLSFANDEVMKRYMECFSKDLRPLCSDKFASHVLEELVSQSYKRSIQNDNDEMKNVYRNFTLKISKYLLNNLEDFVWDIYGNHIIRTCLRSLANIPKEESKTMNREKKVKLETEEYPLDPEYSDVIIEYGERILTWPQFPDLCKSEKTSGLLQIILRALHNVNSKLLKKYLKKLLNSCFAPDAEENPKQDVLLPVFLTTSSLMVLEVYIQVAPQKNFTQLYAKCFIGRLVKLAKIRNTNFAVQKLIMHCQEKSEFESIFDEMADHYQDIIKEGHTGVIWALAEGCKRFSTKQGPFFNNILKALNCFEPDDRQPHLILCLARMKTFEDNISSHPNNEDLQKSRLNLHGTLILQILLEFNKPIKIVNNLLEMETKDLKNLFSNTMGSHIVDSYMKSAFVGEKSREKLVRKMKGTYQELAATKFGSRSFEAIWNAAGLKHKMAILDELCYKDALWSNSEFGKIIANKIHLSLYKRSKEEWKHSFNKNDKVQDLLLEITK</sequence>
<dbReference type="InterPro" id="IPR011989">
    <property type="entry name" value="ARM-like"/>
</dbReference>
<dbReference type="Gene3D" id="1.25.10.10">
    <property type="entry name" value="Leucine-rich Repeat Variant"/>
    <property type="match status" value="2"/>
</dbReference>
<dbReference type="InterPro" id="IPR016024">
    <property type="entry name" value="ARM-type_fold"/>
</dbReference>
<organism evidence="2 3">
    <name type="scientific">Cryptolaemus montrouzieri</name>
    <dbReference type="NCBI Taxonomy" id="559131"/>
    <lineage>
        <taxon>Eukaryota</taxon>
        <taxon>Metazoa</taxon>
        <taxon>Ecdysozoa</taxon>
        <taxon>Arthropoda</taxon>
        <taxon>Hexapoda</taxon>
        <taxon>Insecta</taxon>
        <taxon>Pterygota</taxon>
        <taxon>Neoptera</taxon>
        <taxon>Endopterygota</taxon>
        <taxon>Coleoptera</taxon>
        <taxon>Polyphaga</taxon>
        <taxon>Cucujiformia</taxon>
        <taxon>Coccinelloidea</taxon>
        <taxon>Coccinellidae</taxon>
        <taxon>Scymninae</taxon>
        <taxon>Scymnini</taxon>
        <taxon>Cryptolaemus</taxon>
    </lineage>
</organism>
<evidence type="ECO:0000313" key="3">
    <source>
        <dbReference type="Proteomes" id="UP001516400"/>
    </source>
</evidence>
<keyword evidence="1" id="KW-0677">Repeat</keyword>
<dbReference type="SMART" id="SM00025">
    <property type="entry name" value="Pumilio"/>
    <property type="match status" value="5"/>
</dbReference>
<dbReference type="SUPFAM" id="SSF48371">
    <property type="entry name" value="ARM repeat"/>
    <property type="match status" value="1"/>
</dbReference>
<gene>
    <name evidence="2" type="ORF">HHI36_002016</name>
</gene>
<reference evidence="2 3" key="1">
    <citation type="journal article" date="2021" name="BMC Biol.">
        <title>Horizontally acquired antibacterial genes associated with adaptive radiation of ladybird beetles.</title>
        <authorList>
            <person name="Li H.S."/>
            <person name="Tang X.F."/>
            <person name="Huang Y.H."/>
            <person name="Xu Z.Y."/>
            <person name="Chen M.L."/>
            <person name="Du X.Y."/>
            <person name="Qiu B.Y."/>
            <person name="Chen P.T."/>
            <person name="Zhang W."/>
            <person name="Slipinski A."/>
            <person name="Escalona H.E."/>
            <person name="Waterhouse R.M."/>
            <person name="Zwick A."/>
            <person name="Pang H."/>
        </authorList>
    </citation>
    <scope>NUCLEOTIDE SEQUENCE [LARGE SCALE GENOMIC DNA]</scope>
    <source>
        <strain evidence="2">SYSU2018</strain>
    </source>
</reference>
<protein>
    <recommendedName>
        <fullName evidence="4">Nucleolar protein 9</fullName>
    </recommendedName>
</protein>
<dbReference type="InterPro" id="IPR040000">
    <property type="entry name" value="NOP9"/>
</dbReference>
<comment type="caution">
    <text evidence="2">The sequence shown here is derived from an EMBL/GenBank/DDBJ whole genome shotgun (WGS) entry which is preliminary data.</text>
</comment>
<dbReference type="EMBL" id="JABFTP020000185">
    <property type="protein sequence ID" value="KAL3287548.1"/>
    <property type="molecule type" value="Genomic_DNA"/>
</dbReference>
<dbReference type="AlphaFoldDB" id="A0ABD2P9E7"/>
<evidence type="ECO:0000313" key="2">
    <source>
        <dbReference type="EMBL" id="KAL3287548.1"/>
    </source>
</evidence>
<keyword evidence="3" id="KW-1185">Reference proteome</keyword>
<evidence type="ECO:0000256" key="1">
    <source>
        <dbReference type="ARBA" id="ARBA00022737"/>
    </source>
</evidence>
<dbReference type="PANTHER" id="PTHR13102:SF0">
    <property type="entry name" value="NUCLEOLAR PROTEIN 9"/>
    <property type="match status" value="1"/>
</dbReference>
<dbReference type="Proteomes" id="UP001516400">
    <property type="component" value="Unassembled WGS sequence"/>
</dbReference>
<accession>A0ABD2P9E7</accession>
<dbReference type="PANTHER" id="PTHR13102">
    <property type="entry name" value="NUCLEOLAR PROTEIN 9"/>
    <property type="match status" value="1"/>
</dbReference>
<dbReference type="InterPro" id="IPR001313">
    <property type="entry name" value="Pumilio_RNA-bd_rpt"/>
</dbReference>
<proteinExistence type="predicted"/>
<evidence type="ECO:0008006" key="4">
    <source>
        <dbReference type="Google" id="ProtNLM"/>
    </source>
</evidence>
<name>A0ABD2P9E7_9CUCU</name>